<dbReference type="InterPro" id="IPR050096">
    <property type="entry name" value="Bacterial_rp_bL28"/>
</dbReference>
<dbReference type="Proteomes" id="UP000186309">
    <property type="component" value="Chromosome"/>
</dbReference>
<name>A0A1U7CWF3_9BACT</name>
<evidence type="ECO:0000256" key="5">
    <source>
        <dbReference type="HAMAP-Rule" id="MF_00373"/>
    </source>
</evidence>
<dbReference type="HAMAP" id="MF_00373">
    <property type="entry name" value="Ribosomal_bL28"/>
    <property type="match status" value="1"/>
</dbReference>
<dbReference type="RefSeq" id="WP_076351394.1">
    <property type="nucleotide sequence ID" value="NZ_CP019082.1"/>
</dbReference>
<dbReference type="AlphaFoldDB" id="A0A1U7CWF3"/>
<dbReference type="OrthoDB" id="9805609at2"/>
<evidence type="ECO:0000256" key="3">
    <source>
        <dbReference type="ARBA" id="ARBA00023274"/>
    </source>
</evidence>
<dbReference type="PANTHER" id="PTHR39080:SF1">
    <property type="entry name" value="LARGE RIBOSOMAL SUBUNIT PROTEIN BL28A"/>
    <property type="match status" value="1"/>
</dbReference>
<dbReference type="InterPro" id="IPR001383">
    <property type="entry name" value="Ribosomal_bL28_bact-type"/>
</dbReference>
<keyword evidence="2 5" id="KW-0689">Ribosomal protein</keyword>
<evidence type="ECO:0000256" key="2">
    <source>
        <dbReference type="ARBA" id="ARBA00022980"/>
    </source>
</evidence>
<dbReference type="GO" id="GO:0005840">
    <property type="term" value="C:ribosome"/>
    <property type="evidence" value="ECO:0007669"/>
    <property type="project" value="UniProtKB-KW"/>
</dbReference>
<protein>
    <recommendedName>
        <fullName evidence="4 5">Large ribosomal subunit protein bL28</fullName>
    </recommendedName>
</protein>
<proteinExistence type="inferred from homology"/>
<keyword evidence="7" id="KW-1185">Reference proteome</keyword>
<dbReference type="InterPro" id="IPR026569">
    <property type="entry name" value="Ribosomal_bL28"/>
</dbReference>
<dbReference type="Gene3D" id="2.20.150.30">
    <property type="match status" value="1"/>
</dbReference>
<dbReference type="STRING" id="1387353.BSF38_04838"/>
<dbReference type="Gene3D" id="2.30.170.40">
    <property type="entry name" value="Ribosomal protein L28/L24"/>
    <property type="match status" value="1"/>
</dbReference>
<dbReference type="InterPro" id="IPR037147">
    <property type="entry name" value="Ribosomal_bL28_sf"/>
</dbReference>
<dbReference type="GO" id="GO:0003735">
    <property type="term" value="F:structural constituent of ribosome"/>
    <property type="evidence" value="ECO:0007669"/>
    <property type="project" value="InterPro"/>
</dbReference>
<evidence type="ECO:0000313" key="6">
    <source>
        <dbReference type="EMBL" id="APW63274.1"/>
    </source>
</evidence>
<dbReference type="PANTHER" id="PTHR39080">
    <property type="entry name" value="50S RIBOSOMAL PROTEIN L28"/>
    <property type="match status" value="1"/>
</dbReference>
<keyword evidence="3 5" id="KW-0687">Ribonucleoprotein</keyword>
<organism evidence="6 7">
    <name type="scientific">Paludisphaera borealis</name>
    <dbReference type="NCBI Taxonomy" id="1387353"/>
    <lineage>
        <taxon>Bacteria</taxon>
        <taxon>Pseudomonadati</taxon>
        <taxon>Planctomycetota</taxon>
        <taxon>Planctomycetia</taxon>
        <taxon>Isosphaerales</taxon>
        <taxon>Isosphaeraceae</taxon>
        <taxon>Paludisphaera</taxon>
    </lineage>
</organism>
<accession>A0A1U7CWF3</accession>
<dbReference type="GO" id="GO:0006412">
    <property type="term" value="P:translation"/>
    <property type="evidence" value="ECO:0007669"/>
    <property type="project" value="UniProtKB-UniRule"/>
</dbReference>
<evidence type="ECO:0000256" key="1">
    <source>
        <dbReference type="ARBA" id="ARBA00008760"/>
    </source>
</evidence>
<dbReference type="InterPro" id="IPR034704">
    <property type="entry name" value="Ribosomal_bL28/bL31-like_sf"/>
</dbReference>
<dbReference type="Pfam" id="PF00830">
    <property type="entry name" value="Ribosomal_L28"/>
    <property type="match status" value="1"/>
</dbReference>
<sequence length="106" mass="11879">MGRQCEVSGKKTTFGNRKTERGKAKYLGGVGKKTTGISRRMFKPNLQWIHVWMPNGTTRYVRVATSVIRSGQLTLEVDGKIQTFPLIKASKGSAEARKTLKHLYPI</sequence>
<reference evidence="7" key="1">
    <citation type="submission" date="2016-12" db="EMBL/GenBank/DDBJ databases">
        <title>Comparative genomics of four Isosphaeraceae planctomycetes: a common pool of plasmids and glycoside hydrolase genes.</title>
        <authorList>
            <person name="Ivanova A."/>
        </authorList>
    </citation>
    <scope>NUCLEOTIDE SEQUENCE [LARGE SCALE GENOMIC DNA]</scope>
    <source>
        <strain evidence="7">PX4</strain>
    </source>
</reference>
<dbReference type="SUPFAM" id="SSF143800">
    <property type="entry name" value="L28p-like"/>
    <property type="match status" value="1"/>
</dbReference>
<dbReference type="EMBL" id="CP019082">
    <property type="protein sequence ID" value="APW63274.1"/>
    <property type="molecule type" value="Genomic_DNA"/>
</dbReference>
<gene>
    <name evidence="5 6" type="primary">rpmB</name>
    <name evidence="6" type="ORF">BSF38_04838</name>
</gene>
<dbReference type="GO" id="GO:1990904">
    <property type="term" value="C:ribonucleoprotein complex"/>
    <property type="evidence" value="ECO:0007669"/>
    <property type="project" value="UniProtKB-KW"/>
</dbReference>
<dbReference type="NCBIfam" id="TIGR00009">
    <property type="entry name" value="L28"/>
    <property type="match status" value="1"/>
</dbReference>
<evidence type="ECO:0000256" key="4">
    <source>
        <dbReference type="ARBA" id="ARBA00035174"/>
    </source>
</evidence>
<comment type="similarity">
    <text evidence="1 5">Belongs to the bacterial ribosomal protein bL28 family.</text>
</comment>
<evidence type="ECO:0000313" key="7">
    <source>
        <dbReference type="Proteomes" id="UP000186309"/>
    </source>
</evidence>
<dbReference type="KEGG" id="pbor:BSF38_04838"/>